<feature type="region of interest" description="Disordered" evidence="1">
    <location>
        <begin position="96"/>
        <end position="236"/>
    </location>
</feature>
<accession>A0A8R1UBV8</accession>
<proteinExistence type="predicted"/>
<dbReference type="SMART" id="SM00327">
    <property type="entry name" value="VWA"/>
    <property type="match status" value="2"/>
</dbReference>
<feature type="compositionally biased region" description="Polar residues" evidence="1">
    <location>
        <begin position="405"/>
        <end position="417"/>
    </location>
</feature>
<dbReference type="InterPro" id="IPR036465">
    <property type="entry name" value="vWFA_dom_sf"/>
</dbReference>
<dbReference type="Pfam" id="PF00092">
    <property type="entry name" value="VWA"/>
    <property type="match status" value="1"/>
</dbReference>
<dbReference type="Gene3D" id="3.40.50.410">
    <property type="entry name" value="von Willebrand factor, type A domain"/>
    <property type="match status" value="2"/>
</dbReference>
<gene>
    <name evidence="3" type="primary">WBGene00105394</name>
</gene>
<dbReference type="CDD" id="cd00198">
    <property type="entry name" value="vWFA"/>
    <property type="match status" value="1"/>
</dbReference>
<dbReference type="EnsemblMetazoa" id="PPA15840.1">
    <property type="protein sequence ID" value="PPA15840.1"/>
    <property type="gene ID" value="WBGene00105394"/>
</dbReference>
<dbReference type="OrthoDB" id="6132182at2759"/>
<protein>
    <submittedName>
        <fullName evidence="3">VWA domain-containing protein</fullName>
    </submittedName>
</protein>
<sequence>MGRRGPFLLLSLLCTVLSAPQYVIPVPDFHATGETAAMFGEDDDLRVLIETTTQPTTTTTQPTTTTSTTTVVPTTSFVGTVPVTQNIRVIDDPPVIHISATPSNDPQSLADAPSDQTTQPPPPPPPSSPSEPSEGYDVPSTSTSAFVPPAPAPPLSDAPITTTEVPPPPPPPVSTGSTTTTTPRPTPSPATPTSPPQPIPRPQPHPSSVVVPPRPQPHPAHPSPNQSDGDSPPIVPDLLFVVDASGSMKTAWSRQLQCVEKIARPAAGRSKVGVIIYSSKYKHRLHIPFARHDAATLNSMIQALPFHGGVTNTGEALFEAVRVLERERPQRVAVITMTDGYSWDALDRGSAQIRSIPGTTTYAVALEDIVLKKELDILAGSPERVFIHADSCERLAQVLASGFRKTSTGPPELTTTVPWHHVTPSPQSSNRYSSATIGNEDETHAHFDDHIFIVDGATAHTPDESVAIFDPSPISAPKSRNYWESQHNNLPIPRRNQVEQCALDVVFAFDSTSHAGLPALLAASQTLLHSRVFKKRTVRIGAVKFSDSMDSRIVFALDESSSVSLESILRIDSHRGVEQALFLAAGLMRDAAVVRPTKRIVIVLSDVFDSSTANRALSALQSLNVSVFVLHSTPMATVISHSFPGAVGLTTSVVSHEDISKVEQEVDNLANMCTRRLRRI</sequence>
<dbReference type="InterPro" id="IPR002035">
    <property type="entry name" value="VWF_A"/>
</dbReference>
<reference evidence="4" key="1">
    <citation type="journal article" date="2008" name="Nat. Genet.">
        <title>The Pristionchus pacificus genome provides a unique perspective on nematode lifestyle and parasitism.</title>
        <authorList>
            <person name="Dieterich C."/>
            <person name="Clifton S.W."/>
            <person name="Schuster L.N."/>
            <person name="Chinwalla A."/>
            <person name="Delehaunty K."/>
            <person name="Dinkelacker I."/>
            <person name="Fulton L."/>
            <person name="Fulton R."/>
            <person name="Godfrey J."/>
            <person name="Minx P."/>
            <person name="Mitreva M."/>
            <person name="Roeseler W."/>
            <person name="Tian H."/>
            <person name="Witte H."/>
            <person name="Yang S.P."/>
            <person name="Wilson R.K."/>
            <person name="Sommer R.J."/>
        </authorList>
    </citation>
    <scope>NUCLEOTIDE SEQUENCE [LARGE SCALE GENOMIC DNA]</scope>
    <source>
        <strain evidence="4">PS312</strain>
    </source>
</reference>
<feature type="chain" id="PRO_5043814456" evidence="2">
    <location>
        <begin position="19"/>
        <end position="680"/>
    </location>
</feature>
<organism evidence="3 4">
    <name type="scientific">Pristionchus pacificus</name>
    <name type="common">Parasitic nematode worm</name>
    <dbReference type="NCBI Taxonomy" id="54126"/>
    <lineage>
        <taxon>Eukaryota</taxon>
        <taxon>Metazoa</taxon>
        <taxon>Ecdysozoa</taxon>
        <taxon>Nematoda</taxon>
        <taxon>Chromadorea</taxon>
        <taxon>Rhabditida</taxon>
        <taxon>Rhabditina</taxon>
        <taxon>Diplogasteromorpha</taxon>
        <taxon>Diplogasteroidea</taxon>
        <taxon>Neodiplogasteridae</taxon>
        <taxon>Pristionchus</taxon>
    </lineage>
</organism>
<keyword evidence="2" id="KW-0732">Signal</keyword>
<dbReference type="SUPFAM" id="SSF53300">
    <property type="entry name" value="vWA-like"/>
    <property type="match status" value="2"/>
</dbReference>
<dbReference type="PROSITE" id="PS50234">
    <property type="entry name" value="VWFA"/>
    <property type="match status" value="1"/>
</dbReference>
<feature type="compositionally biased region" description="Pro residues" evidence="1">
    <location>
        <begin position="184"/>
        <end position="205"/>
    </location>
</feature>
<evidence type="ECO:0000256" key="1">
    <source>
        <dbReference type="SAM" id="MobiDB-lite"/>
    </source>
</evidence>
<keyword evidence="4" id="KW-1185">Reference proteome</keyword>
<feature type="region of interest" description="Disordered" evidence="1">
    <location>
        <begin position="405"/>
        <end position="434"/>
    </location>
</feature>
<feature type="compositionally biased region" description="Pro residues" evidence="1">
    <location>
        <begin position="212"/>
        <end position="222"/>
    </location>
</feature>
<accession>A0A2A6BCZ6</accession>
<evidence type="ECO:0000256" key="2">
    <source>
        <dbReference type="SAM" id="SignalP"/>
    </source>
</evidence>
<evidence type="ECO:0000313" key="4">
    <source>
        <dbReference type="Proteomes" id="UP000005239"/>
    </source>
</evidence>
<feature type="compositionally biased region" description="Polar residues" evidence="1">
    <location>
        <begin position="424"/>
        <end position="434"/>
    </location>
</feature>
<evidence type="ECO:0000313" key="3">
    <source>
        <dbReference type="EnsemblMetazoa" id="PPA15840.1"/>
    </source>
</evidence>
<name>A0A2A6BCZ6_PRIPA</name>
<reference evidence="3" key="2">
    <citation type="submission" date="2022-06" db="UniProtKB">
        <authorList>
            <consortium name="EnsemblMetazoa"/>
        </authorList>
    </citation>
    <scope>IDENTIFICATION</scope>
    <source>
        <strain evidence="3">PS312</strain>
    </source>
</reference>
<feature type="signal peptide" evidence="2">
    <location>
        <begin position="1"/>
        <end position="18"/>
    </location>
</feature>
<dbReference type="Proteomes" id="UP000005239">
    <property type="component" value="Unassembled WGS sequence"/>
</dbReference>
<dbReference type="AlphaFoldDB" id="A0A2A6BCZ6"/>
<feature type="compositionally biased region" description="Pro residues" evidence="1">
    <location>
        <begin position="119"/>
        <end position="129"/>
    </location>
</feature>
<feature type="compositionally biased region" description="Low complexity" evidence="1">
    <location>
        <begin position="174"/>
        <end position="183"/>
    </location>
</feature>